<evidence type="ECO:0000313" key="6">
    <source>
        <dbReference type="EMBL" id="RPB16511.1"/>
    </source>
</evidence>
<dbReference type="Pfam" id="PF00025">
    <property type="entry name" value="Arf"/>
    <property type="match status" value="1"/>
</dbReference>
<gene>
    <name evidence="6" type="ORF">P167DRAFT_532062</name>
</gene>
<dbReference type="InParanoid" id="A0A3N4L799"/>
<dbReference type="GO" id="GO:0046872">
    <property type="term" value="F:metal ion binding"/>
    <property type="evidence" value="ECO:0007669"/>
    <property type="project" value="UniProtKB-KW"/>
</dbReference>
<dbReference type="EMBL" id="ML119108">
    <property type="protein sequence ID" value="RPB16511.1"/>
    <property type="molecule type" value="Genomic_DNA"/>
</dbReference>
<dbReference type="SMART" id="SM00177">
    <property type="entry name" value="ARF"/>
    <property type="match status" value="1"/>
</dbReference>
<accession>A0A3N4L799</accession>
<dbReference type="Gene3D" id="3.40.50.300">
    <property type="entry name" value="P-loop containing nucleotide triphosphate hydrolases"/>
    <property type="match status" value="1"/>
</dbReference>
<dbReference type="Proteomes" id="UP000277580">
    <property type="component" value="Unassembled WGS sequence"/>
</dbReference>
<proteinExistence type="predicted"/>
<feature type="binding site" evidence="4">
    <location>
        <position position="30"/>
    </location>
    <ligand>
        <name>Mg(2+)</name>
        <dbReference type="ChEBI" id="CHEBI:18420"/>
    </ligand>
</feature>
<dbReference type="InterPro" id="IPR006689">
    <property type="entry name" value="Small_GTPase_ARF/SAR"/>
</dbReference>
<evidence type="ECO:0000256" key="1">
    <source>
        <dbReference type="ARBA" id="ARBA00022741"/>
    </source>
</evidence>
<dbReference type="STRING" id="1392247.A0A3N4L799"/>
<evidence type="ECO:0000256" key="3">
    <source>
        <dbReference type="PIRSR" id="PIRSR606689-1"/>
    </source>
</evidence>
<evidence type="ECO:0000256" key="5">
    <source>
        <dbReference type="SAM" id="MobiDB-lite"/>
    </source>
</evidence>
<feature type="region of interest" description="Disordered" evidence="5">
    <location>
        <begin position="206"/>
        <end position="230"/>
    </location>
</feature>
<dbReference type="AlphaFoldDB" id="A0A3N4L799"/>
<feature type="binding site" evidence="3">
    <location>
        <begin position="23"/>
        <end position="30"/>
    </location>
    <ligand>
        <name>GTP</name>
        <dbReference type="ChEBI" id="CHEBI:37565"/>
    </ligand>
</feature>
<dbReference type="GO" id="GO:0003924">
    <property type="term" value="F:GTPase activity"/>
    <property type="evidence" value="ECO:0007669"/>
    <property type="project" value="InterPro"/>
</dbReference>
<keyword evidence="7" id="KW-1185">Reference proteome</keyword>
<dbReference type="GO" id="GO:0005525">
    <property type="term" value="F:GTP binding"/>
    <property type="evidence" value="ECO:0007669"/>
    <property type="project" value="UniProtKB-KW"/>
</dbReference>
<sequence>MSKLPSFLRTLYSKPLHRCLLLGVSGSGKTALLYRMLLNELVGSIPTIGFNCEEIPTGRATLQFWDIGGGCGTIHPLIRHYMQPGSHILFLVDTAACLSDREVLSWTLDGLATEAQASRDSEGGFFGVAFGKQDRLENAAVDPRVAELEKSVRSAMETVYGDGKKGTRWAIYWNEEGGGISAATGAGLSDGWLAREFLKGIKAGLEEGKKNDSRPPMTSPPLSPPQKDPLDEGQLRALIEKQNEDDAYINLTVDEFFEKMESGMLEKWDHRAHLRAGYYVLIEILWVGHGLWEAAEDFLGKLESMLASDSKLAEIEGREKKFRNTVHRTMTTFYLHMIHISLLDFTAQNPSNLPKSTDFPKFLLSNPHLMSSQLWSAYYTKDTLFSPTAKSAWVLPDLKPLPTYINSVNGDGELKKNSSATPGHLTETERLQRFAFTILKHVKSTNQRRGKVIKDSLSALQKHIMHQRSKGINLEPYSETKAYFWIQILHASIDSLGGAKVIDIITLSFPSFVLLFPELLHRRDKGKEVWRPYYTEKSWESIEARMALVLPTLKPLPNVIVPPTAKEREAAVRKELEVRIVGRGSGLSDVEMMLHEFWVVSEVREADDVGRPPHTHGGLLWRIFSALWYAKQEKRGMGDALNEVLVADVRGKEPERRFGFTEKAFWARVVLKRFLEFELVKPGDVGGGDPRGAILMNFQSFLAKNKELVLKDMWQGYYSAETWHSEDAAVRFVPPDLKETENFM</sequence>
<dbReference type="PROSITE" id="PS51417">
    <property type="entry name" value="ARF"/>
    <property type="match status" value="1"/>
</dbReference>
<name>A0A3N4L799_9PEZI</name>
<dbReference type="PANTHER" id="PTHR11711">
    <property type="entry name" value="ADP RIBOSYLATION FACTOR-RELATED"/>
    <property type="match status" value="1"/>
</dbReference>
<dbReference type="OrthoDB" id="427186at2759"/>
<keyword evidence="4" id="KW-0460">Magnesium</keyword>
<dbReference type="SUPFAM" id="SSF52540">
    <property type="entry name" value="P-loop containing nucleoside triphosphate hydrolases"/>
    <property type="match status" value="1"/>
</dbReference>
<dbReference type="InterPro" id="IPR027417">
    <property type="entry name" value="P-loop_NTPase"/>
</dbReference>
<organism evidence="6 7">
    <name type="scientific">Morchella conica CCBAS932</name>
    <dbReference type="NCBI Taxonomy" id="1392247"/>
    <lineage>
        <taxon>Eukaryota</taxon>
        <taxon>Fungi</taxon>
        <taxon>Dikarya</taxon>
        <taxon>Ascomycota</taxon>
        <taxon>Pezizomycotina</taxon>
        <taxon>Pezizomycetes</taxon>
        <taxon>Pezizales</taxon>
        <taxon>Morchellaceae</taxon>
        <taxon>Morchella</taxon>
    </lineage>
</organism>
<dbReference type="InterPro" id="IPR024156">
    <property type="entry name" value="Small_GTPase_ARF"/>
</dbReference>
<keyword evidence="1 3" id="KW-0547">Nucleotide-binding</keyword>
<feature type="compositionally biased region" description="Pro residues" evidence="5">
    <location>
        <begin position="217"/>
        <end position="227"/>
    </location>
</feature>
<evidence type="ECO:0000256" key="4">
    <source>
        <dbReference type="PIRSR" id="PIRSR606689-2"/>
    </source>
</evidence>
<evidence type="ECO:0000313" key="7">
    <source>
        <dbReference type="Proteomes" id="UP000277580"/>
    </source>
</evidence>
<reference evidence="6 7" key="1">
    <citation type="journal article" date="2018" name="Nat. Ecol. Evol.">
        <title>Pezizomycetes genomes reveal the molecular basis of ectomycorrhizal truffle lifestyle.</title>
        <authorList>
            <person name="Murat C."/>
            <person name="Payen T."/>
            <person name="Noel B."/>
            <person name="Kuo A."/>
            <person name="Morin E."/>
            <person name="Chen J."/>
            <person name="Kohler A."/>
            <person name="Krizsan K."/>
            <person name="Balestrini R."/>
            <person name="Da Silva C."/>
            <person name="Montanini B."/>
            <person name="Hainaut M."/>
            <person name="Levati E."/>
            <person name="Barry K.W."/>
            <person name="Belfiori B."/>
            <person name="Cichocki N."/>
            <person name="Clum A."/>
            <person name="Dockter R.B."/>
            <person name="Fauchery L."/>
            <person name="Guy J."/>
            <person name="Iotti M."/>
            <person name="Le Tacon F."/>
            <person name="Lindquist E.A."/>
            <person name="Lipzen A."/>
            <person name="Malagnac F."/>
            <person name="Mello A."/>
            <person name="Molinier V."/>
            <person name="Miyauchi S."/>
            <person name="Poulain J."/>
            <person name="Riccioni C."/>
            <person name="Rubini A."/>
            <person name="Sitrit Y."/>
            <person name="Splivallo R."/>
            <person name="Traeger S."/>
            <person name="Wang M."/>
            <person name="Zifcakova L."/>
            <person name="Wipf D."/>
            <person name="Zambonelli A."/>
            <person name="Paolocci F."/>
            <person name="Nowrousian M."/>
            <person name="Ottonello S."/>
            <person name="Baldrian P."/>
            <person name="Spatafora J.W."/>
            <person name="Henrissat B."/>
            <person name="Nagy L.G."/>
            <person name="Aury J.M."/>
            <person name="Wincker P."/>
            <person name="Grigoriev I.V."/>
            <person name="Bonfante P."/>
            <person name="Martin F.M."/>
        </authorList>
    </citation>
    <scope>NUCLEOTIDE SEQUENCE [LARGE SCALE GENOMIC DNA]</scope>
    <source>
        <strain evidence="6 7">CCBAS932</strain>
    </source>
</reference>
<feature type="binding site" evidence="4">
    <location>
        <position position="47"/>
    </location>
    <ligand>
        <name>Mg(2+)</name>
        <dbReference type="ChEBI" id="CHEBI:18420"/>
    </ligand>
</feature>
<keyword evidence="2 3" id="KW-0342">GTP-binding</keyword>
<keyword evidence="4" id="KW-0479">Metal-binding</keyword>
<evidence type="ECO:0000256" key="2">
    <source>
        <dbReference type="ARBA" id="ARBA00023134"/>
    </source>
</evidence>
<feature type="binding site" evidence="3">
    <location>
        <position position="69"/>
    </location>
    <ligand>
        <name>GTP</name>
        <dbReference type="ChEBI" id="CHEBI:37565"/>
    </ligand>
</feature>
<protein>
    <submittedName>
        <fullName evidence="6">Uncharacterized protein</fullName>
    </submittedName>
</protein>